<feature type="compositionally biased region" description="Basic and acidic residues" evidence="1">
    <location>
        <begin position="131"/>
        <end position="143"/>
    </location>
</feature>
<dbReference type="Proteomes" id="UP000193144">
    <property type="component" value="Unassembled WGS sequence"/>
</dbReference>
<feature type="region of interest" description="Disordered" evidence="1">
    <location>
        <begin position="80"/>
        <end position="165"/>
    </location>
</feature>
<organism evidence="3 4">
    <name type="scientific">Clohesyomyces aquaticus</name>
    <dbReference type="NCBI Taxonomy" id="1231657"/>
    <lineage>
        <taxon>Eukaryota</taxon>
        <taxon>Fungi</taxon>
        <taxon>Dikarya</taxon>
        <taxon>Ascomycota</taxon>
        <taxon>Pezizomycotina</taxon>
        <taxon>Dothideomycetes</taxon>
        <taxon>Pleosporomycetidae</taxon>
        <taxon>Pleosporales</taxon>
        <taxon>Lindgomycetaceae</taxon>
        <taxon>Clohesyomyces</taxon>
    </lineage>
</organism>
<dbReference type="Pfam" id="PF00004">
    <property type="entry name" value="AAA"/>
    <property type="match status" value="1"/>
</dbReference>
<dbReference type="SUPFAM" id="SSF52540">
    <property type="entry name" value="P-loop containing nucleoside triphosphate hydrolases"/>
    <property type="match status" value="1"/>
</dbReference>
<dbReference type="Pfam" id="PF23232">
    <property type="entry name" value="AAA_lid_13"/>
    <property type="match status" value="1"/>
</dbReference>
<dbReference type="PANTHER" id="PTHR46411">
    <property type="entry name" value="FAMILY ATPASE, PUTATIVE-RELATED"/>
    <property type="match status" value="1"/>
</dbReference>
<feature type="domain" description="AAA+ ATPase" evidence="2">
    <location>
        <begin position="673"/>
        <end position="800"/>
    </location>
</feature>
<dbReference type="InterPro" id="IPR003593">
    <property type="entry name" value="AAA+_ATPase"/>
</dbReference>
<feature type="compositionally biased region" description="Polar residues" evidence="1">
    <location>
        <begin position="121"/>
        <end position="130"/>
    </location>
</feature>
<dbReference type="GO" id="GO:0005524">
    <property type="term" value="F:ATP binding"/>
    <property type="evidence" value="ECO:0007669"/>
    <property type="project" value="InterPro"/>
</dbReference>
<name>A0A1Y1YGJ2_9PLEO</name>
<feature type="compositionally biased region" description="Basic and acidic residues" evidence="1">
    <location>
        <begin position="103"/>
        <end position="117"/>
    </location>
</feature>
<dbReference type="AlphaFoldDB" id="A0A1Y1YGJ2"/>
<evidence type="ECO:0000313" key="4">
    <source>
        <dbReference type="Proteomes" id="UP000193144"/>
    </source>
</evidence>
<accession>A0A1Y1YGJ2</accession>
<feature type="compositionally biased region" description="Basic and acidic residues" evidence="1">
    <location>
        <begin position="80"/>
        <end position="93"/>
    </location>
</feature>
<dbReference type="Gene3D" id="3.40.50.300">
    <property type="entry name" value="P-loop containing nucleotide triphosphate hydrolases"/>
    <property type="match status" value="1"/>
</dbReference>
<dbReference type="EMBL" id="MCFA01000244">
    <property type="protein sequence ID" value="ORX96973.1"/>
    <property type="molecule type" value="Genomic_DNA"/>
</dbReference>
<dbReference type="InterPro" id="IPR003959">
    <property type="entry name" value="ATPase_AAA_core"/>
</dbReference>
<dbReference type="SMART" id="SM00382">
    <property type="entry name" value="AAA"/>
    <property type="match status" value="1"/>
</dbReference>
<evidence type="ECO:0000313" key="3">
    <source>
        <dbReference type="EMBL" id="ORX96973.1"/>
    </source>
</evidence>
<evidence type="ECO:0000256" key="1">
    <source>
        <dbReference type="SAM" id="MobiDB-lite"/>
    </source>
</evidence>
<dbReference type="Pfam" id="PF22942">
    <property type="entry name" value="DUF7025"/>
    <property type="match status" value="1"/>
</dbReference>
<comment type="caution">
    <text evidence="3">The sequence shown here is derived from an EMBL/GenBank/DDBJ whole genome shotgun (WGS) entry which is preliminary data.</text>
</comment>
<dbReference type="GO" id="GO:0016887">
    <property type="term" value="F:ATP hydrolysis activity"/>
    <property type="evidence" value="ECO:0007669"/>
    <property type="project" value="InterPro"/>
</dbReference>
<dbReference type="PANTHER" id="PTHR46411:SF2">
    <property type="entry name" value="AAA+ ATPASE DOMAIN-CONTAINING PROTEIN"/>
    <property type="match status" value="1"/>
</dbReference>
<evidence type="ECO:0000259" key="2">
    <source>
        <dbReference type="SMART" id="SM00382"/>
    </source>
</evidence>
<dbReference type="InterPro" id="IPR054289">
    <property type="entry name" value="DUF7025"/>
</dbReference>
<keyword evidence="4" id="KW-1185">Reference proteome</keyword>
<sequence>MEKAIDDDSLDALRGYSALLRDERAGVNLNQNHLEMDDVEDSHDMSNRQRLPPRARTHRARVDTSYDAQDSDARVYIEARPRRIGGTRDESPQYEHFQYVEHSSNRDTEDKYPKLEYVDDTASSVESISDSWKRRERGGERDGLSSSQNIASQRRRPQLIHKRPEEKRSIPIRTVHSRLPLIQTQREGPSAIKDILDELEALREENERLKKGPEENTPTQPAVLAYTSQVFHQINTTLYLDQPRWDPKEDGSVVLLANNPIRKIEFYLEQHPEIAFAIYKEYNGFPPADRSKIETKDGVYRTPSPSHEFLSLIAPAMLEAVEELVEKIPAFGDYFPYFDADEQLAAPYLFMYYSEPFIAEVLPELELISQNLIKQLQTAINKSHGYEYESARNQAKHGLVARHLLKYLIRPGDVLISNSEKNPKAYIAIGWIEKPEEPLDEDSKYEDYDNVRRKRIPKYGPLSKLPGSKKRTAWFWSVPVWYWAYDGVFSKEEYPLGIVMDIGYEEETVPITSLNIYPLKYAPKETVELLERRGRNFWSMRYRRFVAYMRSEDDKLHNIEDRYMVDTETYQRLRSSGYVRANSRREINSFEMLSDQPPSGNELLVFPVSIMGYSLHHKSWRELYVDRITDVQWNKQAFKDLVAEPDTKELVQALVMKQIATKESTDFVSGKGNGLIILLHGAPGTGKTFTAEGVAEFAEKPLLRVTCGDVGTTAEVVDQRLRAKFELGKVWDCVVLLDEADVFLEERDMKDLNRNALVSVFLRALEYYEGILILTSNRVGTFDEAFKSRIQLALHYENLGPSQRRKIWRNFLNRIQKLTEDGPKADVEDILDHIDDLSKEVMNGREIRNAITIGRQLAQFKEEPFQYKHLKHVIGVGGKFATYLKDLRHGLTDDDIKADFELRLPYATKKHSS</sequence>
<dbReference type="InterPro" id="IPR056599">
    <property type="entry name" value="AAA_lid_fung"/>
</dbReference>
<reference evidence="3 4" key="1">
    <citation type="submission" date="2016-07" db="EMBL/GenBank/DDBJ databases">
        <title>Pervasive Adenine N6-methylation of Active Genes in Fungi.</title>
        <authorList>
            <consortium name="DOE Joint Genome Institute"/>
            <person name="Mondo S.J."/>
            <person name="Dannebaum R.O."/>
            <person name="Kuo R.C."/>
            <person name="Labutti K."/>
            <person name="Haridas S."/>
            <person name="Kuo A."/>
            <person name="Salamov A."/>
            <person name="Ahrendt S.R."/>
            <person name="Lipzen A."/>
            <person name="Sullivan W."/>
            <person name="Andreopoulos W.B."/>
            <person name="Clum A."/>
            <person name="Lindquist E."/>
            <person name="Daum C."/>
            <person name="Ramamoorthy G.K."/>
            <person name="Gryganskyi A."/>
            <person name="Culley D."/>
            <person name="Magnuson J.K."/>
            <person name="James T.Y."/>
            <person name="O'Malley M.A."/>
            <person name="Stajich J.E."/>
            <person name="Spatafora J.W."/>
            <person name="Visel A."/>
            <person name="Grigoriev I.V."/>
        </authorList>
    </citation>
    <scope>NUCLEOTIDE SEQUENCE [LARGE SCALE GENOMIC DNA]</scope>
    <source>
        <strain evidence="3 4">CBS 115471</strain>
    </source>
</reference>
<dbReference type="STRING" id="1231657.A0A1Y1YGJ2"/>
<proteinExistence type="predicted"/>
<gene>
    <name evidence="3" type="ORF">BCR34DRAFT_607469</name>
</gene>
<dbReference type="CDD" id="cd19481">
    <property type="entry name" value="RecA-like_protease"/>
    <property type="match status" value="1"/>
</dbReference>
<protein>
    <recommendedName>
        <fullName evidence="2">AAA+ ATPase domain-containing protein</fullName>
    </recommendedName>
</protein>
<feature type="region of interest" description="Disordered" evidence="1">
    <location>
        <begin position="21"/>
        <end position="67"/>
    </location>
</feature>
<dbReference type="InterPro" id="IPR027417">
    <property type="entry name" value="P-loop_NTPase"/>
</dbReference>
<dbReference type="OrthoDB" id="10042665at2759"/>